<gene>
    <name evidence="5" type="ORF">HGK34_04830</name>
</gene>
<organism evidence="5 6">
    <name type="scientific">Myceligenerans indicum</name>
    <dbReference type="NCBI Taxonomy" id="2593663"/>
    <lineage>
        <taxon>Bacteria</taxon>
        <taxon>Bacillati</taxon>
        <taxon>Actinomycetota</taxon>
        <taxon>Actinomycetes</taxon>
        <taxon>Micrococcales</taxon>
        <taxon>Promicromonosporaceae</taxon>
        <taxon>Myceligenerans</taxon>
    </lineage>
</organism>
<evidence type="ECO:0000256" key="2">
    <source>
        <dbReference type="ARBA" id="ARBA00022797"/>
    </source>
</evidence>
<dbReference type="Gene3D" id="3.40.50.1820">
    <property type="entry name" value="alpha/beta hydrolase"/>
    <property type="match status" value="1"/>
</dbReference>
<dbReference type="InterPro" id="IPR029058">
    <property type="entry name" value="AB_hydrolase_fold"/>
</dbReference>
<dbReference type="PANTHER" id="PTHR21661:SF35">
    <property type="entry name" value="EPOXIDE HYDROLASE"/>
    <property type="match status" value="1"/>
</dbReference>
<keyword evidence="2" id="KW-0058">Aromatic hydrocarbons catabolism</keyword>
<evidence type="ECO:0000256" key="1">
    <source>
        <dbReference type="ARBA" id="ARBA00010088"/>
    </source>
</evidence>
<feature type="domain" description="Epoxide hydrolase N-terminal" evidence="4">
    <location>
        <begin position="1"/>
        <end position="106"/>
    </location>
</feature>
<name>A0ABS1LHB1_9MICO</name>
<evidence type="ECO:0000256" key="3">
    <source>
        <dbReference type="ARBA" id="ARBA00022801"/>
    </source>
</evidence>
<dbReference type="PRINTS" id="PR00412">
    <property type="entry name" value="EPOXHYDRLASE"/>
</dbReference>
<dbReference type="Pfam" id="PF06441">
    <property type="entry name" value="EHN"/>
    <property type="match status" value="1"/>
</dbReference>
<dbReference type="InterPro" id="IPR000639">
    <property type="entry name" value="Epox_hydrolase-like"/>
</dbReference>
<dbReference type="SUPFAM" id="SSF53474">
    <property type="entry name" value="alpha/beta-Hydrolases"/>
    <property type="match status" value="1"/>
</dbReference>
<dbReference type="Proteomes" id="UP000675409">
    <property type="component" value="Unassembled WGS sequence"/>
</dbReference>
<reference evidence="5 6" key="1">
    <citation type="journal article" date="2021" name="Arch. Microbiol.">
        <title>Myceligenerans indicum sp. nov., an actinobacterium isolated from mangrove sediment of Sundarbans, India.</title>
        <authorList>
            <person name="Asha K."/>
            <person name="Bhadury P."/>
        </authorList>
    </citation>
    <scope>NUCLEOTIDE SEQUENCE [LARGE SCALE GENOMIC DNA]</scope>
    <source>
        <strain evidence="5 6">I2</strain>
    </source>
</reference>
<comment type="similarity">
    <text evidence="1">Belongs to the peptidase S33 family.</text>
</comment>
<proteinExistence type="inferred from homology"/>
<sequence>MKPYEITVPEEDLTGLRDRIRATRWPREGAHVAPGRGVDLTLLRDMARYWAEDYDWRATERRLNALPNHVEEIQGAQIHFQHVRSPHPDATPLLLTHGWPGSVAEFERLVPHLTDPAAHGGDPGDAFHVVVPSLPGFGFSTTGDSGGWDVPKIATAWSELMSRLGYEQYVAHGGDAGSPITQVLAMIAPERVLGIHLTMLMTFPTADEDLGGFDRLDRERLAALEEFSTRRSAYMQVMATRPLTLSYGLSDSPVGLLAWLLERYLEWTDPASIESGALSWDDILTVASVYWFTNTAATSANFYYEGAPAMRELTSGNVPGPHPARAAVSVFPHDIMLPIPALASRYLGNIVQWRDHEHGGHFPALECPQALAADLRSFARDLRKAPQLAAS</sequence>
<dbReference type="GO" id="GO:0016787">
    <property type="term" value="F:hydrolase activity"/>
    <property type="evidence" value="ECO:0007669"/>
    <property type="project" value="UniProtKB-KW"/>
</dbReference>
<dbReference type="RefSeq" id="WP_201845441.1">
    <property type="nucleotide sequence ID" value="NZ_JABBYC010000004.1"/>
</dbReference>
<dbReference type="PIRSF" id="PIRSF001112">
    <property type="entry name" value="Epoxide_hydrolase"/>
    <property type="match status" value="1"/>
</dbReference>
<dbReference type="EMBL" id="JABBYC010000004">
    <property type="protein sequence ID" value="MBL0885612.1"/>
    <property type="molecule type" value="Genomic_DNA"/>
</dbReference>
<dbReference type="InterPro" id="IPR016292">
    <property type="entry name" value="Epoxide_hydrolase"/>
</dbReference>
<dbReference type="InterPro" id="IPR010497">
    <property type="entry name" value="Epoxide_hydro_N"/>
</dbReference>
<dbReference type="PANTHER" id="PTHR21661">
    <property type="entry name" value="EPOXIDE HYDROLASE 1-RELATED"/>
    <property type="match status" value="1"/>
</dbReference>
<evidence type="ECO:0000313" key="5">
    <source>
        <dbReference type="EMBL" id="MBL0885612.1"/>
    </source>
</evidence>
<evidence type="ECO:0000313" key="6">
    <source>
        <dbReference type="Proteomes" id="UP000675409"/>
    </source>
</evidence>
<accession>A0ABS1LHB1</accession>
<comment type="caution">
    <text evidence="5">The sequence shown here is derived from an EMBL/GenBank/DDBJ whole genome shotgun (WGS) entry which is preliminary data.</text>
</comment>
<evidence type="ECO:0000259" key="4">
    <source>
        <dbReference type="Pfam" id="PF06441"/>
    </source>
</evidence>
<keyword evidence="6" id="KW-1185">Reference proteome</keyword>
<protein>
    <submittedName>
        <fullName evidence="5">Epoxide hydrolase 1</fullName>
    </submittedName>
</protein>
<keyword evidence="3 5" id="KW-0378">Hydrolase</keyword>